<proteinExistence type="predicted"/>
<name>A0A8H7BMM1_9FUNG</name>
<evidence type="ECO:0000313" key="1">
    <source>
        <dbReference type="EMBL" id="KAF7726547.1"/>
    </source>
</evidence>
<keyword evidence="2" id="KW-1185">Reference proteome</keyword>
<dbReference type="EMBL" id="JABAYA010000077">
    <property type="protein sequence ID" value="KAF7726547.1"/>
    <property type="molecule type" value="Genomic_DNA"/>
</dbReference>
<protein>
    <submittedName>
        <fullName evidence="1">Uncharacterized protein</fullName>
    </submittedName>
</protein>
<sequence length="115" mass="13313">MGLKGFHAYLRQEGATTTTNIPNHLRQQHVGILYVDFCCDFFWLLQEFAVDFLTVTGDRQRRQQQQDQHTEVARRFADRTMNEHNAFAADSEVPKICLVFDGDRLSAKRATHSAR</sequence>
<reference evidence="1" key="1">
    <citation type="submission" date="2020-01" db="EMBL/GenBank/DDBJ databases">
        <title>Genome Sequencing of Three Apophysomyces-Like Fungal Strains Confirms a Novel Fungal Genus in the Mucoromycota with divergent Burkholderia-like Endosymbiotic Bacteria.</title>
        <authorList>
            <person name="Stajich J.E."/>
            <person name="Macias A.M."/>
            <person name="Carter-House D."/>
            <person name="Lovett B."/>
            <person name="Kasson L.R."/>
            <person name="Berry K."/>
            <person name="Grigoriev I."/>
            <person name="Chang Y."/>
            <person name="Spatafora J."/>
            <person name="Kasson M.T."/>
        </authorList>
    </citation>
    <scope>NUCLEOTIDE SEQUENCE</scope>
    <source>
        <strain evidence="1">NRRL A-21654</strain>
    </source>
</reference>
<evidence type="ECO:0000313" key="2">
    <source>
        <dbReference type="Proteomes" id="UP000605846"/>
    </source>
</evidence>
<comment type="caution">
    <text evidence="1">The sequence shown here is derived from an EMBL/GenBank/DDBJ whole genome shotgun (WGS) entry which is preliminary data.</text>
</comment>
<gene>
    <name evidence="1" type="ORF">EC973_008678</name>
</gene>
<dbReference type="AlphaFoldDB" id="A0A8H7BMM1"/>
<dbReference type="Proteomes" id="UP000605846">
    <property type="component" value="Unassembled WGS sequence"/>
</dbReference>
<organism evidence="1 2">
    <name type="scientific">Apophysomyces ossiformis</name>
    <dbReference type="NCBI Taxonomy" id="679940"/>
    <lineage>
        <taxon>Eukaryota</taxon>
        <taxon>Fungi</taxon>
        <taxon>Fungi incertae sedis</taxon>
        <taxon>Mucoromycota</taxon>
        <taxon>Mucoromycotina</taxon>
        <taxon>Mucoromycetes</taxon>
        <taxon>Mucorales</taxon>
        <taxon>Mucorineae</taxon>
        <taxon>Mucoraceae</taxon>
        <taxon>Apophysomyces</taxon>
    </lineage>
</organism>
<accession>A0A8H7BMM1</accession>